<reference evidence="9 11" key="2">
    <citation type="submission" date="2021-03" db="EMBL/GenBank/DDBJ databases">
        <title>Human Oral Microbial Genomes.</title>
        <authorList>
            <person name="Johnston C.D."/>
            <person name="Chen T."/>
            <person name="Dewhirst F.E."/>
        </authorList>
    </citation>
    <scope>NUCLEOTIDE SEQUENCE [LARGE SCALE GENOMIC DNA]</scope>
    <source>
        <strain evidence="9 11">W1435</strain>
    </source>
</reference>
<dbReference type="SMART" id="SM00812">
    <property type="entry name" value="Alpha_L_fucos"/>
    <property type="match status" value="1"/>
</dbReference>
<evidence type="ECO:0000256" key="3">
    <source>
        <dbReference type="ARBA" id="ARBA00022729"/>
    </source>
</evidence>
<organism evidence="8 10">
    <name type="scientific">Prevotella fusca JCM 17724</name>
    <dbReference type="NCBI Taxonomy" id="1236517"/>
    <lineage>
        <taxon>Bacteria</taxon>
        <taxon>Pseudomonadati</taxon>
        <taxon>Bacteroidota</taxon>
        <taxon>Bacteroidia</taxon>
        <taxon>Bacteroidales</taxon>
        <taxon>Prevotellaceae</taxon>
        <taxon>Prevotella</taxon>
    </lineage>
</organism>
<keyword evidence="4" id="KW-0378">Hydrolase</keyword>
<evidence type="ECO:0000313" key="8">
    <source>
        <dbReference type="EMBL" id="AKU70405.1"/>
    </source>
</evidence>
<dbReference type="RefSeq" id="WP_025078200.1">
    <property type="nucleotide sequence ID" value="NZ_BAKO01000010.1"/>
</dbReference>
<dbReference type="STRING" id="1236517.ADJ77_11620"/>
<sequence length="509" mass="57335">MNNRFLHGVLTALALTASATGFAQTNTVMTLQTQNVPNTENEPRPVFPVPTDRQWKWQQTEFYAFFHYGMNTYTNKEWGKGDENVNIFNPTEKPDPKQWLEVVKEAGMKGGIAVVKHHDGFCLWPTTTTDHNISRSSSPNAQGVNIADLFAKAAQELKMKYGFYVSPWDRNSGLYGTDKYVKDVFLKQCAELAQYGSDQFEMWFDGANGGDGYYGGKNKVINIDRATYYDVPNLRDSIHKLSPNIILWGVGGEARWIGNEDGWAGETNWCNENRGTAPERNGMYGTENGWFWLPGESDAKFTDQGWFWHPGCEPMTAERTFQMYLETVGRNATLILNCPPDRSGKIPQNQARRLKEFGTMLKNRLSNNLAKTAAVEATSTRANGQTRTYAAGNLIDENADTYWAAEDEVKDVTLTFKWNNSQTVRYVTLQEYVRLGQRVKSFSIEYTTDGSTWKPLASKVKLTTIGYKRIIPLNGSTSNSYGDGFDAKGIRIHIKDAKACPVLSEIAIY</sequence>
<dbReference type="EMBL" id="CP012075">
    <property type="protein sequence ID" value="AKU70405.1"/>
    <property type="molecule type" value="Genomic_DNA"/>
</dbReference>
<dbReference type="EC" id="3.2.1.51" evidence="2"/>
<evidence type="ECO:0000256" key="1">
    <source>
        <dbReference type="ARBA" id="ARBA00007951"/>
    </source>
</evidence>
<keyword evidence="3 6" id="KW-0732">Signal</keyword>
<dbReference type="SUPFAM" id="SSF51445">
    <property type="entry name" value="(Trans)glycosidases"/>
    <property type="match status" value="1"/>
</dbReference>
<dbReference type="SMR" id="A0A0K1NMY0"/>
<comment type="similarity">
    <text evidence="1">Belongs to the glycosyl hydrolase 29 family.</text>
</comment>
<dbReference type="PROSITE" id="PS50022">
    <property type="entry name" value="FA58C_3"/>
    <property type="match status" value="1"/>
</dbReference>
<dbReference type="Proteomes" id="UP000682005">
    <property type="component" value="Chromosome 2"/>
</dbReference>
<feature type="signal peptide" evidence="6">
    <location>
        <begin position="1"/>
        <end position="23"/>
    </location>
</feature>
<dbReference type="OrthoDB" id="1389336at2"/>
<dbReference type="eggNOG" id="COG3669">
    <property type="taxonomic scope" value="Bacteria"/>
</dbReference>
<dbReference type="PANTHER" id="PTHR10030">
    <property type="entry name" value="ALPHA-L-FUCOSIDASE"/>
    <property type="match status" value="1"/>
</dbReference>
<dbReference type="InterPro" id="IPR017853">
    <property type="entry name" value="GH"/>
</dbReference>
<evidence type="ECO:0000256" key="5">
    <source>
        <dbReference type="ARBA" id="ARBA00023295"/>
    </source>
</evidence>
<dbReference type="KEGG" id="pfus:ADJ77_11620"/>
<dbReference type="SUPFAM" id="SSF49785">
    <property type="entry name" value="Galactose-binding domain-like"/>
    <property type="match status" value="1"/>
</dbReference>
<evidence type="ECO:0000313" key="10">
    <source>
        <dbReference type="Proteomes" id="UP000060345"/>
    </source>
</evidence>
<dbReference type="Pfam" id="PF01120">
    <property type="entry name" value="Alpha_L_fucos"/>
    <property type="match status" value="1"/>
</dbReference>
<dbReference type="GO" id="GO:0005764">
    <property type="term" value="C:lysosome"/>
    <property type="evidence" value="ECO:0007669"/>
    <property type="project" value="TreeGrafter"/>
</dbReference>
<protein>
    <recommendedName>
        <fullName evidence="2">alpha-L-fucosidase</fullName>
        <ecNumber evidence="2">3.2.1.51</ecNumber>
    </recommendedName>
</protein>
<dbReference type="Gene3D" id="2.60.120.260">
    <property type="entry name" value="Galactose-binding domain-like"/>
    <property type="match status" value="1"/>
</dbReference>
<proteinExistence type="inferred from homology"/>
<keyword evidence="5" id="KW-0326">Glycosidase</keyword>
<accession>A0A0K1NMY0</accession>
<evidence type="ECO:0000313" key="11">
    <source>
        <dbReference type="Proteomes" id="UP000682005"/>
    </source>
</evidence>
<evidence type="ECO:0000256" key="2">
    <source>
        <dbReference type="ARBA" id="ARBA00012662"/>
    </source>
</evidence>
<name>A0A0K1NMY0_9BACT</name>
<dbReference type="InterPro" id="IPR008979">
    <property type="entry name" value="Galactose-bd-like_sf"/>
</dbReference>
<feature type="chain" id="PRO_5044544687" description="alpha-L-fucosidase" evidence="6">
    <location>
        <begin position="24"/>
        <end position="509"/>
    </location>
</feature>
<evidence type="ECO:0000256" key="6">
    <source>
        <dbReference type="SAM" id="SignalP"/>
    </source>
</evidence>
<dbReference type="Proteomes" id="UP000060345">
    <property type="component" value="Chromosome 2"/>
</dbReference>
<reference evidence="8 10" key="1">
    <citation type="submission" date="2015-07" db="EMBL/GenBank/DDBJ databases">
        <authorList>
            <person name="Noorani M."/>
        </authorList>
    </citation>
    <scope>NUCLEOTIDE SEQUENCE [LARGE SCALE GENOMIC DNA]</scope>
    <source>
        <strain evidence="8 10">W1435</strain>
    </source>
</reference>
<dbReference type="GO" id="GO:0016139">
    <property type="term" value="P:glycoside catabolic process"/>
    <property type="evidence" value="ECO:0007669"/>
    <property type="project" value="TreeGrafter"/>
</dbReference>
<dbReference type="InterPro" id="IPR000421">
    <property type="entry name" value="FA58C"/>
</dbReference>
<dbReference type="Pfam" id="PF00754">
    <property type="entry name" value="F5_F8_type_C"/>
    <property type="match status" value="1"/>
</dbReference>
<dbReference type="Gene3D" id="3.20.20.80">
    <property type="entry name" value="Glycosidases"/>
    <property type="match status" value="1"/>
</dbReference>
<dbReference type="AlphaFoldDB" id="A0A0K1NMY0"/>
<gene>
    <name evidence="8" type="ORF">ADJ77_11620</name>
    <name evidence="9" type="ORF">J5A51_01870</name>
</gene>
<keyword evidence="11" id="KW-1185">Reference proteome</keyword>
<dbReference type="GO" id="GO:0006004">
    <property type="term" value="P:fucose metabolic process"/>
    <property type="evidence" value="ECO:0007669"/>
    <property type="project" value="TreeGrafter"/>
</dbReference>
<dbReference type="EMBL" id="CP072369">
    <property type="protein sequence ID" value="QUB86038.1"/>
    <property type="molecule type" value="Genomic_DNA"/>
</dbReference>
<dbReference type="GO" id="GO:0004560">
    <property type="term" value="F:alpha-L-fucosidase activity"/>
    <property type="evidence" value="ECO:0007669"/>
    <property type="project" value="InterPro"/>
</dbReference>
<dbReference type="InterPro" id="IPR000933">
    <property type="entry name" value="Glyco_hydro_29"/>
</dbReference>
<evidence type="ECO:0000313" key="9">
    <source>
        <dbReference type="EMBL" id="QUB86038.1"/>
    </source>
</evidence>
<evidence type="ECO:0000256" key="4">
    <source>
        <dbReference type="ARBA" id="ARBA00022801"/>
    </source>
</evidence>
<evidence type="ECO:0000259" key="7">
    <source>
        <dbReference type="PROSITE" id="PS50022"/>
    </source>
</evidence>
<feature type="domain" description="F5/8 type C" evidence="7">
    <location>
        <begin position="358"/>
        <end position="509"/>
    </location>
</feature>
<dbReference type="PANTHER" id="PTHR10030:SF37">
    <property type="entry name" value="ALPHA-L-FUCOSIDASE-RELATED"/>
    <property type="match status" value="1"/>
</dbReference>
<dbReference type="InterPro" id="IPR057739">
    <property type="entry name" value="Glyco_hydro_29_N"/>
</dbReference>